<evidence type="ECO:0000313" key="3">
    <source>
        <dbReference type="Proteomes" id="UP000734854"/>
    </source>
</evidence>
<feature type="signal peptide" evidence="1">
    <location>
        <begin position="1"/>
        <end position="23"/>
    </location>
</feature>
<dbReference type="AlphaFoldDB" id="A0A8J5FXQ8"/>
<keyword evidence="3" id="KW-1185">Reference proteome</keyword>
<evidence type="ECO:0000313" key="2">
    <source>
        <dbReference type="EMBL" id="KAG6492402.1"/>
    </source>
</evidence>
<name>A0A8J5FXQ8_ZINOF</name>
<dbReference type="Proteomes" id="UP000734854">
    <property type="component" value="Unassembled WGS sequence"/>
</dbReference>
<accession>A0A8J5FXQ8</accession>
<comment type="caution">
    <text evidence="2">The sequence shown here is derived from an EMBL/GenBank/DDBJ whole genome shotgun (WGS) entry which is preliminary data.</text>
</comment>
<evidence type="ECO:0000256" key="1">
    <source>
        <dbReference type="SAM" id="SignalP"/>
    </source>
</evidence>
<gene>
    <name evidence="2" type="ORF">ZIOFF_047365</name>
</gene>
<evidence type="ECO:0008006" key="4">
    <source>
        <dbReference type="Google" id="ProtNLM"/>
    </source>
</evidence>
<feature type="chain" id="PRO_5035261305" description="Secreted protein" evidence="1">
    <location>
        <begin position="24"/>
        <end position="116"/>
    </location>
</feature>
<keyword evidence="1" id="KW-0732">Signal</keyword>
<sequence>MSSSASLPFFLFLLLSLPPMICSSSSDDRGGDVRGRQDRTHFLKPRLWPWPYAVDDGRYRSWRRIGGSTGRMRSGALSAMLPRGFVPPSDSSRCQNNSPESAEVFCVRKPKLPAQH</sequence>
<proteinExistence type="predicted"/>
<organism evidence="2 3">
    <name type="scientific">Zingiber officinale</name>
    <name type="common">Ginger</name>
    <name type="synonym">Amomum zingiber</name>
    <dbReference type="NCBI Taxonomy" id="94328"/>
    <lineage>
        <taxon>Eukaryota</taxon>
        <taxon>Viridiplantae</taxon>
        <taxon>Streptophyta</taxon>
        <taxon>Embryophyta</taxon>
        <taxon>Tracheophyta</taxon>
        <taxon>Spermatophyta</taxon>
        <taxon>Magnoliopsida</taxon>
        <taxon>Liliopsida</taxon>
        <taxon>Zingiberales</taxon>
        <taxon>Zingiberaceae</taxon>
        <taxon>Zingiber</taxon>
    </lineage>
</organism>
<protein>
    <recommendedName>
        <fullName evidence="4">Secreted protein</fullName>
    </recommendedName>
</protein>
<reference evidence="2 3" key="1">
    <citation type="submission" date="2020-08" db="EMBL/GenBank/DDBJ databases">
        <title>Plant Genome Project.</title>
        <authorList>
            <person name="Zhang R.-G."/>
        </authorList>
    </citation>
    <scope>NUCLEOTIDE SEQUENCE [LARGE SCALE GENOMIC DNA]</scope>
    <source>
        <tissue evidence="2">Rhizome</tissue>
    </source>
</reference>
<dbReference type="EMBL" id="JACMSC010000013">
    <property type="protein sequence ID" value="KAG6492402.1"/>
    <property type="molecule type" value="Genomic_DNA"/>
</dbReference>